<sequence length="102" mass="11265">MSGVVQRVKALLSAGADIHVRTTPDGKTALHLAAESSLRNMVLFLIQSGLDYRLTDTEGHTMVHYLSLGGQYEPVSVKDFLVAKNLYDSSMESELIILRPFE</sequence>
<dbReference type="SUPFAM" id="SSF48403">
    <property type="entry name" value="Ankyrin repeat"/>
    <property type="match status" value="1"/>
</dbReference>
<dbReference type="Pfam" id="PF12796">
    <property type="entry name" value="Ank_2"/>
    <property type="match status" value="1"/>
</dbReference>
<dbReference type="InterPro" id="IPR036770">
    <property type="entry name" value="Ankyrin_rpt-contain_sf"/>
</dbReference>
<comment type="caution">
    <text evidence="2">The sequence shown here is derived from an EMBL/GenBank/DDBJ whole genome shotgun (WGS) entry which is preliminary data.</text>
</comment>
<keyword evidence="1" id="KW-0040">ANK repeat</keyword>
<evidence type="ECO:0000313" key="2">
    <source>
        <dbReference type="EMBL" id="KAJ5185943.1"/>
    </source>
</evidence>
<dbReference type="EMBL" id="JAPQKP010000006">
    <property type="protein sequence ID" value="KAJ5185943.1"/>
    <property type="molecule type" value="Genomic_DNA"/>
</dbReference>
<name>A0A9W9IX61_9EURO</name>
<evidence type="ECO:0000313" key="3">
    <source>
        <dbReference type="Proteomes" id="UP001150879"/>
    </source>
</evidence>
<organism evidence="2 3">
    <name type="scientific">Penicillium cf. griseofulvum</name>
    <dbReference type="NCBI Taxonomy" id="2972120"/>
    <lineage>
        <taxon>Eukaryota</taxon>
        <taxon>Fungi</taxon>
        <taxon>Dikarya</taxon>
        <taxon>Ascomycota</taxon>
        <taxon>Pezizomycotina</taxon>
        <taxon>Eurotiomycetes</taxon>
        <taxon>Eurotiomycetidae</taxon>
        <taxon>Eurotiales</taxon>
        <taxon>Aspergillaceae</taxon>
        <taxon>Penicillium</taxon>
    </lineage>
</organism>
<evidence type="ECO:0000256" key="1">
    <source>
        <dbReference type="PROSITE-ProRule" id="PRU00023"/>
    </source>
</evidence>
<dbReference type="Proteomes" id="UP001150879">
    <property type="component" value="Unassembled WGS sequence"/>
</dbReference>
<feature type="repeat" description="ANK" evidence="1">
    <location>
        <begin position="25"/>
        <end position="57"/>
    </location>
</feature>
<dbReference type="OrthoDB" id="1658288at2759"/>
<proteinExistence type="predicted"/>
<dbReference type="PROSITE" id="PS50088">
    <property type="entry name" value="ANK_REPEAT"/>
    <property type="match status" value="1"/>
</dbReference>
<keyword evidence="3" id="KW-1185">Reference proteome</keyword>
<accession>A0A9W9IX61</accession>
<dbReference type="InterPro" id="IPR002110">
    <property type="entry name" value="Ankyrin_rpt"/>
</dbReference>
<reference evidence="2" key="1">
    <citation type="submission" date="2022-11" db="EMBL/GenBank/DDBJ databases">
        <authorList>
            <person name="Petersen C."/>
        </authorList>
    </citation>
    <scope>NUCLEOTIDE SEQUENCE</scope>
    <source>
        <strain evidence="2">IBT 16849</strain>
    </source>
</reference>
<gene>
    <name evidence="2" type="ORF">N7472_010783</name>
</gene>
<dbReference type="AlphaFoldDB" id="A0A9W9IX61"/>
<protein>
    <submittedName>
        <fullName evidence="2">Uncharacterized protein</fullName>
    </submittedName>
</protein>
<dbReference type="PROSITE" id="PS50297">
    <property type="entry name" value="ANK_REP_REGION"/>
    <property type="match status" value="1"/>
</dbReference>
<dbReference type="Gene3D" id="1.25.40.20">
    <property type="entry name" value="Ankyrin repeat-containing domain"/>
    <property type="match status" value="1"/>
</dbReference>
<reference evidence="2" key="2">
    <citation type="journal article" date="2023" name="IMA Fungus">
        <title>Comparative genomic study of the Penicillium genus elucidates a diverse pangenome and 15 lateral gene transfer events.</title>
        <authorList>
            <person name="Petersen C."/>
            <person name="Sorensen T."/>
            <person name="Nielsen M.R."/>
            <person name="Sondergaard T.E."/>
            <person name="Sorensen J.L."/>
            <person name="Fitzpatrick D.A."/>
            <person name="Frisvad J.C."/>
            <person name="Nielsen K.L."/>
        </authorList>
    </citation>
    <scope>NUCLEOTIDE SEQUENCE</scope>
    <source>
        <strain evidence="2">IBT 16849</strain>
    </source>
</reference>